<dbReference type="PANTHER" id="PTHR34138">
    <property type="entry name" value="CELL SHAPE-DETERMINING PROTEIN MREC"/>
    <property type="match status" value="1"/>
</dbReference>
<dbReference type="Gene3D" id="2.40.10.350">
    <property type="entry name" value="Rod shape-determining protein MreC, domain 2"/>
    <property type="match status" value="1"/>
</dbReference>
<dbReference type="GO" id="GO:0005886">
    <property type="term" value="C:plasma membrane"/>
    <property type="evidence" value="ECO:0007669"/>
    <property type="project" value="TreeGrafter"/>
</dbReference>
<evidence type="ECO:0000256" key="2">
    <source>
        <dbReference type="ARBA" id="ARBA00013855"/>
    </source>
</evidence>
<dbReference type="Pfam" id="PF04085">
    <property type="entry name" value="MreC"/>
    <property type="match status" value="1"/>
</dbReference>
<comment type="function">
    <text evidence="5">Involved in formation and maintenance of cell shape.</text>
</comment>
<dbReference type="NCBIfam" id="TIGR00219">
    <property type="entry name" value="mreC"/>
    <property type="match status" value="1"/>
</dbReference>
<dbReference type="InterPro" id="IPR042177">
    <property type="entry name" value="Cell/Rod_1"/>
</dbReference>
<sequence>MPQFFLNKRLILLLVCIIVLVALIGFSLKERDKLSWPEQFVKDSVGWVQSVFHQPAQSIAGFFSNVNDLKHTYEENKLLKEKLEAYGQLEAKVQELEDENKKLEDVLGKTESLSDFNKIQAIVIGRNPDQWHDIITINKGAKHGVKENMAVITSKGLIGKVKFASPFTSTIQLLSSPDRINRISAYIQGEGKITGLIEGYDQEKKALLFKINTPETEVKKKQKVLTSGLGGVFPRELYIGEVIDVVPDDYGLTKTAYVKPAADFNELDHVIVVERVVSDPPDKKEEDE</sequence>
<reference evidence="8" key="1">
    <citation type="submission" date="2022-02" db="EMBL/GenBank/DDBJ databases">
        <title>Fredinandcohnia quinoae sp. nov. isolated from Chenopodium quinoa seeds.</title>
        <authorList>
            <person name="Saati-Santamaria Z."/>
            <person name="Flores-Felix J.D."/>
            <person name="Igual J.M."/>
            <person name="Velazquez E."/>
            <person name="Garcia-Fraile P."/>
            <person name="Martinez-Molina E."/>
        </authorList>
    </citation>
    <scope>NUCLEOTIDE SEQUENCE</scope>
    <source>
        <strain evidence="8">SECRCQ15</strain>
    </source>
</reference>
<dbReference type="RefSeq" id="WP_240256479.1">
    <property type="nucleotide sequence ID" value="NZ_JAKTTI010000024.1"/>
</dbReference>
<feature type="coiled-coil region" evidence="6">
    <location>
        <begin position="79"/>
        <end position="113"/>
    </location>
</feature>
<evidence type="ECO:0000256" key="5">
    <source>
        <dbReference type="PIRNR" id="PIRNR038471"/>
    </source>
</evidence>
<dbReference type="PANTHER" id="PTHR34138:SF1">
    <property type="entry name" value="CELL SHAPE-DETERMINING PROTEIN MREC"/>
    <property type="match status" value="1"/>
</dbReference>
<evidence type="ECO:0000256" key="4">
    <source>
        <dbReference type="ARBA" id="ARBA00032089"/>
    </source>
</evidence>
<evidence type="ECO:0000256" key="3">
    <source>
        <dbReference type="ARBA" id="ARBA00022960"/>
    </source>
</evidence>
<dbReference type="PIRSF" id="PIRSF038471">
    <property type="entry name" value="MreC"/>
    <property type="match status" value="1"/>
</dbReference>
<protein>
    <recommendedName>
        <fullName evidence="2 5">Cell shape-determining protein MreC</fullName>
    </recommendedName>
    <alternativeName>
        <fullName evidence="4 5">Cell shape protein MreC</fullName>
    </alternativeName>
</protein>
<dbReference type="GO" id="GO:0008360">
    <property type="term" value="P:regulation of cell shape"/>
    <property type="evidence" value="ECO:0007669"/>
    <property type="project" value="UniProtKB-KW"/>
</dbReference>
<accession>A0AAW5E969</accession>
<dbReference type="InterPro" id="IPR055342">
    <property type="entry name" value="MreC_beta-barrel_core"/>
</dbReference>
<dbReference type="InterPro" id="IPR007221">
    <property type="entry name" value="MreC"/>
</dbReference>
<name>A0AAW5E969_9BACI</name>
<evidence type="ECO:0000313" key="8">
    <source>
        <dbReference type="EMBL" id="MCH1626562.1"/>
    </source>
</evidence>
<evidence type="ECO:0000313" key="9">
    <source>
        <dbReference type="Proteomes" id="UP001431131"/>
    </source>
</evidence>
<comment type="similarity">
    <text evidence="1 5">Belongs to the MreC family.</text>
</comment>
<dbReference type="EMBL" id="JAKTTI010000024">
    <property type="protein sequence ID" value="MCH1626562.1"/>
    <property type="molecule type" value="Genomic_DNA"/>
</dbReference>
<evidence type="ECO:0000256" key="1">
    <source>
        <dbReference type="ARBA" id="ARBA00009369"/>
    </source>
</evidence>
<keyword evidence="3 5" id="KW-0133">Cell shape</keyword>
<dbReference type="Gene3D" id="1.20.5.490">
    <property type="entry name" value="Single helix bin"/>
    <property type="match status" value="1"/>
</dbReference>
<keyword evidence="6" id="KW-0175">Coiled coil</keyword>
<dbReference type="InterPro" id="IPR042175">
    <property type="entry name" value="Cell/Rod_MreC_2"/>
</dbReference>
<comment type="caution">
    <text evidence="8">The sequence shown here is derived from an EMBL/GenBank/DDBJ whole genome shotgun (WGS) entry which is preliminary data.</text>
</comment>
<dbReference type="Proteomes" id="UP001431131">
    <property type="component" value="Unassembled WGS sequence"/>
</dbReference>
<gene>
    <name evidence="8" type="primary">mreC</name>
    <name evidence="8" type="ORF">MJG50_14585</name>
</gene>
<feature type="domain" description="Rod shape-determining protein MreC beta-barrel core" evidence="7">
    <location>
        <begin position="123"/>
        <end position="274"/>
    </location>
</feature>
<keyword evidence="9" id="KW-1185">Reference proteome</keyword>
<dbReference type="Gene3D" id="2.40.10.340">
    <property type="entry name" value="Rod shape-determining protein MreC, domain 1"/>
    <property type="match status" value="1"/>
</dbReference>
<dbReference type="AlphaFoldDB" id="A0AAW5E969"/>
<proteinExistence type="inferred from homology"/>
<evidence type="ECO:0000256" key="6">
    <source>
        <dbReference type="SAM" id="Coils"/>
    </source>
</evidence>
<organism evidence="8 9">
    <name type="scientific">Fredinandcohnia quinoae</name>
    <dbReference type="NCBI Taxonomy" id="2918902"/>
    <lineage>
        <taxon>Bacteria</taxon>
        <taxon>Bacillati</taxon>
        <taxon>Bacillota</taxon>
        <taxon>Bacilli</taxon>
        <taxon>Bacillales</taxon>
        <taxon>Bacillaceae</taxon>
        <taxon>Fredinandcohnia</taxon>
    </lineage>
</organism>
<evidence type="ECO:0000259" key="7">
    <source>
        <dbReference type="Pfam" id="PF04085"/>
    </source>
</evidence>